<evidence type="ECO:0000313" key="6">
    <source>
        <dbReference type="EMBL" id="OGK30917.1"/>
    </source>
</evidence>
<protein>
    <recommendedName>
        <fullName evidence="8">DNA recombination protein RmuC</fullName>
    </recommendedName>
</protein>
<evidence type="ECO:0008006" key="8">
    <source>
        <dbReference type="Google" id="ProtNLM"/>
    </source>
</evidence>
<gene>
    <name evidence="6" type="ORF">A3F29_02355</name>
</gene>
<dbReference type="AlphaFoldDB" id="A0A1F7HI59"/>
<keyword evidence="4" id="KW-0233">DNA recombination</keyword>
<evidence type="ECO:0000256" key="4">
    <source>
        <dbReference type="ARBA" id="ARBA00023172"/>
    </source>
</evidence>
<accession>A0A1F7HI59</accession>
<keyword evidence="5" id="KW-0812">Transmembrane</keyword>
<feature type="transmembrane region" description="Helical" evidence="5">
    <location>
        <begin position="6"/>
        <end position="24"/>
    </location>
</feature>
<evidence type="ECO:0000256" key="5">
    <source>
        <dbReference type="SAM" id="Phobius"/>
    </source>
</evidence>
<dbReference type="InterPro" id="IPR003798">
    <property type="entry name" value="DNA_recombination_RmuC"/>
</dbReference>
<dbReference type="EMBL" id="MFZV01000039">
    <property type="protein sequence ID" value="OGK30917.1"/>
    <property type="molecule type" value="Genomic_DNA"/>
</dbReference>
<comment type="caution">
    <text evidence="6">The sequence shown here is derived from an EMBL/GenBank/DDBJ whole genome shotgun (WGS) entry which is preliminary data.</text>
</comment>
<evidence type="ECO:0000256" key="3">
    <source>
        <dbReference type="ARBA" id="ARBA00023054"/>
    </source>
</evidence>
<evidence type="ECO:0000313" key="7">
    <source>
        <dbReference type="Proteomes" id="UP000177199"/>
    </source>
</evidence>
<evidence type="ECO:0000256" key="1">
    <source>
        <dbReference type="ARBA" id="ARBA00003416"/>
    </source>
</evidence>
<evidence type="ECO:0000256" key="2">
    <source>
        <dbReference type="ARBA" id="ARBA00009840"/>
    </source>
</evidence>
<dbReference type="Pfam" id="PF02646">
    <property type="entry name" value="RmuC"/>
    <property type="match status" value="1"/>
</dbReference>
<comment type="function">
    <text evidence="1">Involved in DNA recombination.</text>
</comment>
<organism evidence="6 7">
    <name type="scientific">Candidatus Roizmanbacteria bacterium RIFCSPHIGHO2_12_FULL_33_9</name>
    <dbReference type="NCBI Taxonomy" id="1802045"/>
    <lineage>
        <taxon>Bacteria</taxon>
        <taxon>Candidatus Roizmaniibacteriota</taxon>
    </lineage>
</organism>
<proteinExistence type="inferred from homology"/>
<reference evidence="6 7" key="1">
    <citation type="journal article" date="2016" name="Nat. Commun.">
        <title>Thousands of microbial genomes shed light on interconnected biogeochemical processes in an aquifer system.</title>
        <authorList>
            <person name="Anantharaman K."/>
            <person name="Brown C.T."/>
            <person name="Hug L.A."/>
            <person name="Sharon I."/>
            <person name="Castelle C.J."/>
            <person name="Probst A.J."/>
            <person name="Thomas B.C."/>
            <person name="Singh A."/>
            <person name="Wilkins M.J."/>
            <person name="Karaoz U."/>
            <person name="Brodie E.L."/>
            <person name="Williams K.H."/>
            <person name="Hubbard S.S."/>
            <person name="Banfield J.F."/>
        </authorList>
    </citation>
    <scope>NUCLEOTIDE SEQUENCE [LARGE SCALE GENOMIC DNA]</scope>
</reference>
<name>A0A1F7HI59_9BACT</name>
<dbReference type="GO" id="GO:0006310">
    <property type="term" value="P:DNA recombination"/>
    <property type="evidence" value="ECO:0007669"/>
    <property type="project" value="UniProtKB-KW"/>
</dbReference>
<sequence>MEIQTIVIILIIVGAVLYILKNWLNKIEEKSKTSDELIEWLKDLGNRVESSTASVDQKLTKNMQMFNTRLDKAAEVISRVQKNIGEFSEIGRSMKDLQDFLSSPKLRGNIGEQILKDLLKQNFPADSYELQFTFKSGAKVDAIIKTANGKIPIDSKFPMENFRKMINESSDIERKKYKKVFTADVKKHIQDISKKYILAEEDTVDYALMYIPSEAIYYEIINDADLFDFFGENRVLPVSPMSFFAYMKAILMSFEGQKIQSKAKEILEILRSIKKDYEKIDSSWSILTKHMTNAYNQVSQVSKNLLTLGQKISSTKMLTSKDNDNKLLE</sequence>
<keyword evidence="5" id="KW-1133">Transmembrane helix</keyword>
<keyword evidence="5" id="KW-0472">Membrane</keyword>
<dbReference type="Proteomes" id="UP000177199">
    <property type="component" value="Unassembled WGS sequence"/>
</dbReference>
<dbReference type="PANTHER" id="PTHR30563">
    <property type="entry name" value="DNA RECOMBINATION PROTEIN RMUC"/>
    <property type="match status" value="1"/>
</dbReference>
<keyword evidence="3" id="KW-0175">Coiled coil</keyword>
<comment type="similarity">
    <text evidence="2">Belongs to the RmuC family.</text>
</comment>
<dbReference type="PANTHER" id="PTHR30563:SF0">
    <property type="entry name" value="DNA RECOMBINATION PROTEIN RMUC"/>
    <property type="match status" value="1"/>
</dbReference>